<feature type="region of interest" description="Disordered" evidence="6">
    <location>
        <begin position="56"/>
        <end position="75"/>
    </location>
</feature>
<dbReference type="Proteomes" id="UP000228987">
    <property type="component" value="Unassembled WGS sequence"/>
</dbReference>
<protein>
    <submittedName>
        <fullName evidence="9">Acyl-CoA dehydrogenase</fullName>
    </submittedName>
</protein>
<dbReference type="GO" id="GO:0050660">
    <property type="term" value="F:flavin adenine dinucleotide binding"/>
    <property type="evidence" value="ECO:0007669"/>
    <property type="project" value="InterPro"/>
</dbReference>
<dbReference type="EMBL" id="NVWI01000012">
    <property type="protein sequence ID" value="PCJ39815.1"/>
    <property type="molecule type" value="Genomic_DNA"/>
</dbReference>
<feature type="domain" description="Acyl-CoA dehydrogenase/oxidase N-terminal" evidence="8">
    <location>
        <begin position="94"/>
        <end position="183"/>
    </location>
</feature>
<dbReference type="Pfam" id="PF02771">
    <property type="entry name" value="Acyl-CoA_dh_N"/>
    <property type="match status" value="1"/>
</dbReference>
<comment type="cofactor">
    <cofactor evidence="1">
        <name>FAD</name>
        <dbReference type="ChEBI" id="CHEBI:57692"/>
    </cofactor>
</comment>
<dbReference type="GO" id="GO:0033539">
    <property type="term" value="P:fatty acid beta-oxidation using acyl-CoA dehydrogenase"/>
    <property type="evidence" value="ECO:0007669"/>
    <property type="project" value="TreeGrafter"/>
</dbReference>
<dbReference type="InterPro" id="IPR009075">
    <property type="entry name" value="AcylCo_DH/oxidase_C"/>
</dbReference>
<proteinExistence type="inferred from homology"/>
<dbReference type="PANTHER" id="PTHR48083">
    <property type="entry name" value="MEDIUM-CHAIN SPECIFIC ACYL-COA DEHYDROGENASE, MITOCHONDRIAL-RELATED"/>
    <property type="match status" value="1"/>
</dbReference>
<dbReference type="Pfam" id="PF00441">
    <property type="entry name" value="Acyl-CoA_dh_1"/>
    <property type="match status" value="1"/>
</dbReference>
<dbReference type="InterPro" id="IPR013786">
    <property type="entry name" value="AcylCoA_DH/ox_N"/>
</dbReference>
<keyword evidence="5" id="KW-0560">Oxidoreductase</keyword>
<dbReference type="InterPro" id="IPR046373">
    <property type="entry name" value="Acyl-CoA_Oxase/DH_mid-dom_sf"/>
</dbReference>
<dbReference type="InterPro" id="IPR036250">
    <property type="entry name" value="AcylCo_DH-like_C"/>
</dbReference>
<dbReference type="InterPro" id="IPR037069">
    <property type="entry name" value="AcylCoA_DH/ox_N_sf"/>
</dbReference>
<evidence type="ECO:0000313" key="10">
    <source>
        <dbReference type="Proteomes" id="UP000228987"/>
    </source>
</evidence>
<dbReference type="Gene3D" id="1.10.540.10">
    <property type="entry name" value="Acyl-CoA dehydrogenase/oxidase, N-terminal domain"/>
    <property type="match status" value="1"/>
</dbReference>
<evidence type="ECO:0000259" key="8">
    <source>
        <dbReference type="Pfam" id="PF02771"/>
    </source>
</evidence>
<keyword evidence="4" id="KW-0274">FAD</keyword>
<accession>A0A2A5C8A0</accession>
<evidence type="ECO:0000256" key="6">
    <source>
        <dbReference type="SAM" id="MobiDB-lite"/>
    </source>
</evidence>
<evidence type="ECO:0000256" key="1">
    <source>
        <dbReference type="ARBA" id="ARBA00001974"/>
    </source>
</evidence>
<sequence length="681" mass="74740">MTKQSEDSQDSISVRALRSSGNLKYAEELAAIESAEKAADKQGGKRSTSLVQRLIYGPQPDSYEMRPTPSDPKSRIHKEQIIDAAKDCLSRGQAFTADGKLSSELRSAVNEYNVYGYTIPQEFGGAGSSYRELAELEEDIAANGLGGLAVEISGQLTIGAGGLIAYGSDEQKSLFLPLLAEGQLMAFALTEVKVGVNAKKVSTYVEFDEANDCWRLFATGDSNKLYITSAKHGGLIAVVARLGQDSRKLGLFITQLPENDSQKGLDNDFGFSCQPSGTEAFQTNINSRLSFDNFPIPESNRIDADGLEVLFYSLAMGRCMLSAMSAGFQRLYASEAVNYAKHRDGVGGRVINHELPQLSIGQILGGALQSRSLCHLSLQQNEQHINLSGLRDITKSAAAGSLLESLSCAERVIGGRSLNQDSPVSATRATAHAFSIVEGENDLIILGMVREITSNFVNTYMTGILTVLDEINVDSQGNPVSDDKRILSLGLKSLFKFPGRSLRAILKLLISKSLWALLAWMLKHAILDILALPKRILPVSWRPRYAKLPPALKAYARYAESRLQDQKWTYLGLNIFYQLRLTRAQIPLLIFGKRIEFLMSMLAVVYAGSVATEDIQAVAALQAELLKQKVKTKRVLRSLPAIEKLRRRLQRVSGFVKSDDCSMINDIEPHTIPHAWSDLKN</sequence>
<gene>
    <name evidence="9" type="ORF">COA71_13085</name>
</gene>
<feature type="domain" description="Acyl-CoA dehydrogenase/oxidase C-terminal" evidence="7">
    <location>
        <begin position="305"/>
        <end position="445"/>
    </location>
</feature>
<dbReference type="InterPro" id="IPR009100">
    <property type="entry name" value="AcylCoA_DH/oxidase_NM_dom_sf"/>
</dbReference>
<dbReference type="SUPFAM" id="SSF56645">
    <property type="entry name" value="Acyl-CoA dehydrogenase NM domain-like"/>
    <property type="match status" value="1"/>
</dbReference>
<evidence type="ECO:0000256" key="3">
    <source>
        <dbReference type="ARBA" id="ARBA00022630"/>
    </source>
</evidence>
<evidence type="ECO:0000313" key="9">
    <source>
        <dbReference type="EMBL" id="PCJ39815.1"/>
    </source>
</evidence>
<dbReference type="Gene3D" id="1.20.140.10">
    <property type="entry name" value="Butyryl-CoA Dehydrogenase, subunit A, domain 3"/>
    <property type="match status" value="1"/>
</dbReference>
<comment type="similarity">
    <text evidence="2">Belongs to the acyl-CoA dehydrogenase family.</text>
</comment>
<reference evidence="10" key="1">
    <citation type="submission" date="2017-08" db="EMBL/GenBank/DDBJ databases">
        <title>A dynamic microbial community with high functional redundancy inhabits the cold, oxic subseafloor aquifer.</title>
        <authorList>
            <person name="Tully B.J."/>
            <person name="Wheat C.G."/>
            <person name="Glazer B.T."/>
            <person name="Huber J.A."/>
        </authorList>
    </citation>
    <scope>NUCLEOTIDE SEQUENCE [LARGE SCALE GENOMIC DNA]</scope>
</reference>
<dbReference type="GO" id="GO:0003995">
    <property type="term" value="F:acyl-CoA dehydrogenase activity"/>
    <property type="evidence" value="ECO:0007669"/>
    <property type="project" value="TreeGrafter"/>
</dbReference>
<name>A0A2A5C8A0_9GAMM</name>
<dbReference type="SUPFAM" id="SSF47203">
    <property type="entry name" value="Acyl-CoA dehydrogenase C-terminal domain-like"/>
    <property type="match status" value="1"/>
</dbReference>
<keyword evidence="3" id="KW-0285">Flavoprotein</keyword>
<dbReference type="InterPro" id="IPR050741">
    <property type="entry name" value="Acyl-CoA_dehydrogenase"/>
</dbReference>
<comment type="caution">
    <text evidence="9">The sequence shown here is derived from an EMBL/GenBank/DDBJ whole genome shotgun (WGS) entry which is preliminary data.</text>
</comment>
<dbReference type="PANTHER" id="PTHR48083:SF2">
    <property type="entry name" value="MEDIUM-CHAIN SPECIFIC ACYL-COA DEHYDROGENASE, MITOCHONDRIAL"/>
    <property type="match status" value="1"/>
</dbReference>
<organism evidence="9 10">
    <name type="scientific">SAR86 cluster bacterium</name>
    <dbReference type="NCBI Taxonomy" id="2030880"/>
    <lineage>
        <taxon>Bacteria</taxon>
        <taxon>Pseudomonadati</taxon>
        <taxon>Pseudomonadota</taxon>
        <taxon>Gammaproteobacteria</taxon>
        <taxon>SAR86 cluster</taxon>
    </lineage>
</organism>
<evidence type="ECO:0000256" key="4">
    <source>
        <dbReference type="ARBA" id="ARBA00022827"/>
    </source>
</evidence>
<evidence type="ECO:0000259" key="7">
    <source>
        <dbReference type="Pfam" id="PF00441"/>
    </source>
</evidence>
<dbReference type="AlphaFoldDB" id="A0A2A5C8A0"/>
<dbReference type="Gene3D" id="2.40.110.10">
    <property type="entry name" value="Butyryl-CoA Dehydrogenase, subunit A, domain 2"/>
    <property type="match status" value="1"/>
</dbReference>
<evidence type="ECO:0000256" key="2">
    <source>
        <dbReference type="ARBA" id="ARBA00009347"/>
    </source>
</evidence>
<dbReference type="GO" id="GO:0005737">
    <property type="term" value="C:cytoplasm"/>
    <property type="evidence" value="ECO:0007669"/>
    <property type="project" value="TreeGrafter"/>
</dbReference>
<evidence type="ECO:0000256" key="5">
    <source>
        <dbReference type="ARBA" id="ARBA00023002"/>
    </source>
</evidence>